<proteinExistence type="predicted"/>
<feature type="compositionally biased region" description="Polar residues" evidence="1">
    <location>
        <begin position="40"/>
        <end position="58"/>
    </location>
</feature>
<comment type="caution">
    <text evidence="2">The sequence shown here is derived from an EMBL/GenBank/DDBJ whole genome shotgun (WGS) entry which is preliminary data.</text>
</comment>
<accession>A0A8S9KKH5</accession>
<reference evidence="2" key="1">
    <citation type="submission" date="2019-12" db="EMBL/GenBank/DDBJ databases">
        <title>Genome sequencing and annotation of Brassica cretica.</title>
        <authorList>
            <person name="Studholme D.J."/>
            <person name="Sarris P.F."/>
        </authorList>
    </citation>
    <scope>NUCLEOTIDE SEQUENCE</scope>
    <source>
        <strain evidence="2">PFS-102/07</strain>
        <tissue evidence="2">Leaf</tissue>
    </source>
</reference>
<organism evidence="2">
    <name type="scientific">Brassica cretica</name>
    <name type="common">Mustard</name>
    <dbReference type="NCBI Taxonomy" id="69181"/>
    <lineage>
        <taxon>Eukaryota</taxon>
        <taxon>Viridiplantae</taxon>
        <taxon>Streptophyta</taxon>
        <taxon>Embryophyta</taxon>
        <taxon>Tracheophyta</taxon>
        <taxon>Spermatophyta</taxon>
        <taxon>Magnoliopsida</taxon>
        <taxon>eudicotyledons</taxon>
        <taxon>Gunneridae</taxon>
        <taxon>Pentapetalae</taxon>
        <taxon>rosids</taxon>
        <taxon>malvids</taxon>
        <taxon>Brassicales</taxon>
        <taxon>Brassicaceae</taxon>
        <taxon>Brassiceae</taxon>
        <taxon>Brassica</taxon>
    </lineage>
</organism>
<evidence type="ECO:0000313" key="2">
    <source>
        <dbReference type="EMBL" id="KAF2593873.1"/>
    </source>
</evidence>
<dbReference type="AlphaFoldDB" id="A0A8S9KKH5"/>
<name>A0A8S9KKH5_BRACR</name>
<protein>
    <submittedName>
        <fullName evidence="2">Uncharacterized protein</fullName>
    </submittedName>
</protein>
<evidence type="ECO:0000256" key="1">
    <source>
        <dbReference type="SAM" id="MobiDB-lite"/>
    </source>
</evidence>
<feature type="region of interest" description="Disordered" evidence="1">
    <location>
        <begin position="34"/>
        <end position="66"/>
    </location>
</feature>
<sequence length="66" mass="7103">MLNFRFSRSLPGMDGSGGVVCPAPAPVLHLSFDGRPALTPETTPSSSVMLSNQQQTNSKWRDLVTN</sequence>
<gene>
    <name evidence="2" type="ORF">F2Q70_00044558</name>
</gene>
<dbReference type="EMBL" id="QGKY02000164">
    <property type="protein sequence ID" value="KAF2593873.1"/>
    <property type="molecule type" value="Genomic_DNA"/>
</dbReference>